<dbReference type="SUPFAM" id="SSF52833">
    <property type="entry name" value="Thioredoxin-like"/>
    <property type="match status" value="1"/>
</dbReference>
<dbReference type="InterPro" id="IPR036249">
    <property type="entry name" value="Thioredoxin-like_sf"/>
</dbReference>
<dbReference type="Pfam" id="PF05768">
    <property type="entry name" value="Glrx-like"/>
    <property type="match status" value="1"/>
</dbReference>
<proteinExistence type="predicted"/>
<name>A0A0K2GXU2_9CORY</name>
<evidence type="ECO:0000313" key="2">
    <source>
        <dbReference type="Proteomes" id="UP000058446"/>
    </source>
</evidence>
<evidence type="ECO:0000313" key="1">
    <source>
        <dbReference type="EMBL" id="ALA66610.1"/>
    </source>
</evidence>
<reference evidence="1 2" key="1">
    <citation type="submission" date="2013-10" db="EMBL/GenBank/DDBJ databases">
        <title>Complete genome sequence of Corynebacterium lactis DSM 45799(T), isolated from raw cow milk.</title>
        <authorList>
            <person name="Ruckert C."/>
            <person name="Albersmeier A."/>
            <person name="Lipski A."/>
            <person name="Kalinowski J."/>
        </authorList>
    </citation>
    <scope>NUCLEOTIDE SEQUENCE [LARGE SCALE GENOMIC DNA]</scope>
    <source>
        <strain evidence="1 2">RW2-5</strain>
    </source>
</reference>
<dbReference type="PATRIC" id="fig|1408189.4.peg.282"/>
<dbReference type="AlphaFoldDB" id="A0A0K2GXU2"/>
<organism evidence="1 2">
    <name type="scientific">Corynebacterium lactis RW2-5</name>
    <dbReference type="NCBI Taxonomy" id="1408189"/>
    <lineage>
        <taxon>Bacteria</taxon>
        <taxon>Bacillati</taxon>
        <taxon>Actinomycetota</taxon>
        <taxon>Actinomycetes</taxon>
        <taxon>Mycobacteriales</taxon>
        <taxon>Corynebacteriaceae</taxon>
        <taxon>Corynebacterium</taxon>
    </lineage>
</organism>
<dbReference type="KEGG" id="clw:CLAC_01415"/>
<protein>
    <submittedName>
        <fullName evidence="1">Glutaredoxin</fullName>
    </submittedName>
</protein>
<keyword evidence="2" id="KW-1185">Reference proteome</keyword>
<sequence>MKARNLSDFRREGFELGAVKVTMMSRSTCGSCARVAAQIEPVVRDHGGSLEIVDVDRSADLAAEFGDRVPVILVDDEEVACWEIDDDELIDAMERARGA</sequence>
<accession>A0A0K2GXU2</accession>
<dbReference type="InterPro" id="IPR008554">
    <property type="entry name" value="Glutaredoxin-like"/>
</dbReference>
<gene>
    <name evidence="1" type="ORF">CLAC_01415</name>
</gene>
<dbReference type="STRING" id="1408189.CLAC_01415"/>
<dbReference type="Proteomes" id="UP000058446">
    <property type="component" value="Chromosome"/>
</dbReference>
<dbReference type="EMBL" id="CP006841">
    <property type="protein sequence ID" value="ALA66610.1"/>
    <property type="molecule type" value="Genomic_DNA"/>
</dbReference>
<dbReference type="Gene3D" id="3.40.30.10">
    <property type="entry name" value="Glutaredoxin"/>
    <property type="match status" value="1"/>
</dbReference>